<dbReference type="Proteomes" id="UP001235939">
    <property type="component" value="Chromosome 01"/>
</dbReference>
<accession>A0ABY6JVW6</accession>
<keyword evidence="2" id="KW-1185">Reference proteome</keyword>
<protein>
    <submittedName>
        <fullName evidence="1">Uncharacterized protein</fullName>
    </submittedName>
</protein>
<gene>
    <name evidence="1" type="ORF">LAZ67_1000041</name>
</gene>
<dbReference type="EMBL" id="CP092863">
    <property type="protein sequence ID" value="UYV60121.1"/>
    <property type="molecule type" value="Genomic_DNA"/>
</dbReference>
<evidence type="ECO:0000313" key="1">
    <source>
        <dbReference type="EMBL" id="UYV60121.1"/>
    </source>
</evidence>
<proteinExistence type="predicted"/>
<reference evidence="1 2" key="1">
    <citation type="submission" date="2022-01" db="EMBL/GenBank/DDBJ databases">
        <title>A chromosomal length assembly of Cordylochernes scorpioides.</title>
        <authorList>
            <person name="Zeh D."/>
            <person name="Zeh J."/>
        </authorList>
    </citation>
    <scope>NUCLEOTIDE SEQUENCE [LARGE SCALE GENOMIC DNA]</scope>
    <source>
        <strain evidence="1">IN4F17</strain>
        <tissue evidence="1">Whole Body</tissue>
    </source>
</reference>
<evidence type="ECO:0000313" key="2">
    <source>
        <dbReference type="Proteomes" id="UP001235939"/>
    </source>
</evidence>
<name>A0ABY6JVW6_9ARAC</name>
<organism evidence="1 2">
    <name type="scientific">Cordylochernes scorpioides</name>
    <dbReference type="NCBI Taxonomy" id="51811"/>
    <lineage>
        <taxon>Eukaryota</taxon>
        <taxon>Metazoa</taxon>
        <taxon>Ecdysozoa</taxon>
        <taxon>Arthropoda</taxon>
        <taxon>Chelicerata</taxon>
        <taxon>Arachnida</taxon>
        <taxon>Pseudoscorpiones</taxon>
        <taxon>Cheliferoidea</taxon>
        <taxon>Chernetidae</taxon>
        <taxon>Cordylochernes</taxon>
    </lineage>
</organism>
<sequence>MRFGLLALVSVVQAVPLQPKFGPKGFLRNQEMGKWQDYVVIESLFFFLISTQSYQGVKFVELEMVATGDAE</sequence>